<protein>
    <submittedName>
        <fullName evidence="1">Uncharacterized protein</fullName>
    </submittedName>
</protein>
<dbReference type="EMBL" id="LR721787">
    <property type="protein sequence ID" value="VVW71485.1"/>
    <property type="molecule type" value="Genomic_DNA"/>
</dbReference>
<dbReference type="AlphaFoldDB" id="A0A5K1G3U2"/>
<gene>
    <name evidence="1" type="ORF">NYM_LOCUS26638</name>
</gene>
<reference evidence="1" key="1">
    <citation type="submission" date="2019-09" db="EMBL/GenBank/DDBJ databases">
        <authorList>
            <person name="Zhang L."/>
        </authorList>
    </citation>
    <scope>NUCLEOTIDE SEQUENCE</scope>
</reference>
<name>A0A5K1G3U2_9MAGN</name>
<organism evidence="1">
    <name type="scientific">Nymphaea colorata</name>
    <name type="common">pocket water lily</name>
    <dbReference type="NCBI Taxonomy" id="210225"/>
    <lineage>
        <taxon>Eukaryota</taxon>
        <taxon>Viridiplantae</taxon>
        <taxon>Streptophyta</taxon>
        <taxon>Embryophyta</taxon>
        <taxon>Tracheophyta</taxon>
        <taxon>Spermatophyta</taxon>
        <taxon>Magnoliopsida</taxon>
        <taxon>Nymphaeales</taxon>
        <taxon>Nymphaeaceae</taxon>
        <taxon>Nymphaea</taxon>
    </lineage>
</organism>
<sequence length="251" mass="27355">MDSSFKGAFPQPVAWRIVAADDEDSAAVAFRARAPEPLGVPPHHLRVVAAHLVRPASVGRRIVELVLRQPHVDGVHRPPVVPAPGEQVLAVGPKRVLQRAVAAAVVGHPPGVARKVVAPAERLLAEVRPDDVVVQEELPRRRHPRSAAVVHGRRRLNVVSLPAAAPEEASSNAWKPYLDLSSDAEFAMDAEDVSAQVDDGDDEQRCPSLGHCGRLDGKTRSVCGFQRLNLHRRALCRPVQRFFLVTIETWA</sequence>
<accession>A0A5K1G3U2</accession>
<evidence type="ECO:0000313" key="1">
    <source>
        <dbReference type="EMBL" id="VVW71485.1"/>
    </source>
</evidence>
<dbReference type="Gramene" id="NC9G0112130.1">
    <property type="protein sequence ID" value="NC9G0112130.1:cds"/>
    <property type="gene ID" value="NC9G0112130"/>
</dbReference>
<proteinExistence type="predicted"/>